<name>A0AA36D692_9BILA</name>
<evidence type="ECO:0000313" key="14">
    <source>
        <dbReference type="EMBL" id="CAJ0580584.1"/>
    </source>
</evidence>
<dbReference type="Gene3D" id="3.40.1090.10">
    <property type="entry name" value="Cytosolic phospholipase A2 catalytic domain"/>
    <property type="match status" value="2"/>
</dbReference>
<keyword evidence="3 11" id="KW-0812">Transmembrane</keyword>
<evidence type="ECO:0000256" key="6">
    <source>
        <dbReference type="ARBA" id="ARBA00022989"/>
    </source>
</evidence>
<dbReference type="SMART" id="SM00100">
    <property type="entry name" value="cNMP"/>
    <property type="match status" value="3"/>
</dbReference>
<evidence type="ECO:0008006" key="16">
    <source>
        <dbReference type="Google" id="ProtNLM"/>
    </source>
</evidence>
<feature type="domain" description="Cyclic nucleotide-binding" evidence="12">
    <location>
        <begin position="543"/>
        <end position="617"/>
    </location>
</feature>
<dbReference type="PROSITE" id="PS51635">
    <property type="entry name" value="PNPLA"/>
    <property type="match status" value="1"/>
</dbReference>
<feature type="active site" description="Nucleophile" evidence="9">
    <location>
        <position position="921"/>
    </location>
</feature>
<dbReference type="GO" id="GO:0004622">
    <property type="term" value="F:phosphatidylcholine lysophospholipase activity"/>
    <property type="evidence" value="ECO:0007669"/>
    <property type="project" value="InterPro"/>
</dbReference>
<feature type="domain" description="PNPLA" evidence="13">
    <location>
        <begin position="888"/>
        <end position="1054"/>
    </location>
</feature>
<dbReference type="PANTHER" id="PTHR14226">
    <property type="entry name" value="NEUROPATHY TARGET ESTERASE/SWISS CHEESE D.MELANOGASTER"/>
    <property type="match status" value="1"/>
</dbReference>
<dbReference type="SUPFAM" id="SSF52151">
    <property type="entry name" value="FabD/lysophospholipase-like"/>
    <property type="match status" value="1"/>
</dbReference>
<keyword evidence="5 9" id="KW-0442">Lipid degradation</keyword>
<dbReference type="GO" id="GO:0046470">
    <property type="term" value="P:phosphatidylcholine metabolic process"/>
    <property type="evidence" value="ECO:0007669"/>
    <property type="project" value="InterPro"/>
</dbReference>
<keyword evidence="15" id="KW-1185">Reference proteome</keyword>
<feature type="active site" description="Proton acceptor" evidence="9">
    <location>
        <position position="1041"/>
    </location>
</feature>
<dbReference type="InterPro" id="IPR016035">
    <property type="entry name" value="Acyl_Trfase/lysoPLipase"/>
</dbReference>
<evidence type="ECO:0000256" key="1">
    <source>
        <dbReference type="ARBA" id="ARBA00004370"/>
    </source>
</evidence>
<feature type="short sequence motif" description="GXSXG" evidence="9">
    <location>
        <begin position="919"/>
        <end position="923"/>
    </location>
</feature>
<dbReference type="Gene3D" id="2.60.120.10">
    <property type="entry name" value="Jelly Rolls"/>
    <property type="match status" value="3"/>
</dbReference>
<evidence type="ECO:0000259" key="13">
    <source>
        <dbReference type="PROSITE" id="PS51635"/>
    </source>
</evidence>
<keyword evidence="7 9" id="KW-0443">Lipid metabolism</keyword>
<feature type="domain" description="Cyclic nucleotide-binding" evidence="12">
    <location>
        <begin position="417"/>
        <end position="515"/>
    </location>
</feature>
<gene>
    <name evidence="14" type="ORF">MSPICULIGERA_LOCUS18781</name>
</gene>
<feature type="short sequence motif" description="GXGXXG" evidence="9">
    <location>
        <begin position="892"/>
        <end position="897"/>
    </location>
</feature>
<evidence type="ECO:0000256" key="10">
    <source>
        <dbReference type="SAM" id="MobiDB-lite"/>
    </source>
</evidence>
<dbReference type="InterPro" id="IPR000595">
    <property type="entry name" value="cNMP-bd_dom"/>
</dbReference>
<dbReference type="CDD" id="cd00038">
    <property type="entry name" value="CAP_ED"/>
    <property type="match status" value="3"/>
</dbReference>
<evidence type="ECO:0000256" key="2">
    <source>
        <dbReference type="ARBA" id="ARBA00006636"/>
    </source>
</evidence>
<evidence type="ECO:0000256" key="9">
    <source>
        <dbReference type="PROSITE-ProRule" id="PRU01161"/>
    </source>
</evidence>
<dbReference type="GO" id="GO:0005783">
    <property type="term" value="C:endoplasmic reticulum"/>
    <property type="evidence" value="ECO:0007669"/>
    <property type="project" value="TreeGrafter"/>
</dbReference>
<keyword evidence="4 9" id="KW-0378">Hydrolase</keyword>
<evidence type="ECO:0000256" key="5">
    <source>
        <dbReference type="ARBA" id="ARBA00022963"/>
    </source>
</evidence>
<feature type="compositionally biased region" description="Basic and acidic residues" evidence="10">
    <location>
        <begin position="110"/>
        <end position="119"/>
    </location>
</feature>
<evidence type="ECO:0000256" key="7">
    <source>
        <dbReference type="ARBA" id="ARBA00023098"/>
    </source>
</evidence>
<comment type="similarity">
    <text evidence="2">Belongs to the NTE family.</text>
</comment>
<dbReference type="PROSITE" id="PS50042">
    <property type="entry name" value="CNMP_BINDING_3"/>
    <property type="match status" value="3"/>
</dbReference>
<evidence type="ECO:0000256" key="8">
    <source>
        <dbReference type="ARBA" id="ARBA00023136"/>
    </source>
</evidence>
<dbReference type="Pfam" id="PF00027">
    <property type="entry name" value="cNMP_binding"/>
    <property type="match status" value="1"/>
</dbReference>
<feature type="domain" description="Cyclic nucleotide-binding" evidence="12">
    <location>
        <begin position="212"/>
        <end position="300"/>
    </location>
</feature>
<proteinExistence type="inferred from homology"/>
<organism evidence="14 15">
    <name type="scientific">Mesorhabditis spiculigera</name>
    <dbReference type="NCBI Taxonomy" id="96644"/>
    <lineage>
        <taxon>Eukaryota</taxon>
        <taxon>Metazoa</taxon>
        <taxon>Ecdysozoa</taxon>
        <taxon>Nematoda</taxon>
        <taxon>Chromadorea</taxon>
        <taxon>Rhabditida</taxon>
        <taxon>Rhabditina</taxon>
        <taxon>Rhabditomorpha</taxon>
        <taxon>Rhabditoidea</taxon>
        <taxon>Rhabditidae</taxon>
        <taxon>Mesorhabditinae</taxon>
        <taxon>Mesorhabditis</taxon>
    </lineage>
</organism>
<dbReference type="InterPro" id="IPR018490">
    <property type="entry name" value="cNMP-bd_dom_sf"/>
</dbReference>
<evidence type="ECO:0000256" key="4">
    <source>
        <dbReference type="ARBA" id="ARBA00022801"/>
    </source>
</evidence>
<sequence length="1272" mass="143963">MIFHYFTSALSWLIFSHPWFCLLLIIIAVVVVVGFLNVNVEPDSGTSTPESSSRRLSFIHEVEEKLDATGDEAVQAALSLPRRRKRDWARKVYRSLIQSESSGSSTPEEPEGRTPERRIPKLSRRHSTAHPLHLAKEIKRRTMHYFRQRSGGAQFNREALPSPPMEFYEPADLPAIPHDLTPEMFYVMHNLKMLELPAESTVDPKDIVVTQYEADQFVVTPGDEDDSMYIPLDGSLAVYIACAEGKDSKDYMVKKIHRGNAFFSLLSMLDMLMGSPSMFKTVSLKALEPTKVVRYSIRSFVDAYKQDPVLWSRTIQVACTRLLHVTMTTLHNYMGLSSELIKPRVKDPRSNTTPFSLSTDSMRRHAAGSPFTQKLRSMSLGRRQQNDFVEAKAEQKPEIAARWFAEALQVTDPASLKLIENLKIQNYEEDELILEQGSEDERLAIVLQGTVLLKQESVFDEEDPDAEEKWASSMHSKELIGGLQVLTNEPSFYTYKAKNAVSVAWLDKELVQALIEARPSVYLVIAHSVLCRLSAFVRGVDFALDWVLVDSGQSAYRFGDTSDSLFVVLSGRLRSVDKKVVIEEFGRGDVLGMIDLLQKKPRSTTVLAVRFSQLARIPEGLLNYIKLSFPQVGFRLVHLLGQYYTTSPSRRSMFSPSANTRYLDQSGADPMSHIKNLRTIAVIPAFPEIPLTSFCCELFAALSKNCRVLRLSSEKIARTLDPSVLEKPADFRLMHWLNVQEEAYSLVIYECDYSATNWSRRCLRQADAILFVGLGTKTPPKHSLLDDLKKDEKDGLRTNKELILLWPEDTRTPTNTYQWLKGSYFSGHHHIRSPKRMWQWHMAKDGTKTCSEREIIDYYEENVKFEKMDMRSDFGRLARILTGNAIGLVLGGGGARGAAHLGVIQSMQQLGIPIDMVGGTSIGSMIGGLVAETTAGSELIPRARSWFMDMTSLWRKIWDLTYAHTAMFTGAGFNRTLHDLFGERVIEDLWIPYFCISTDISTSEMRVHRTGPLWTYCRASMSLAGYLPPICDPQDGHHLLDGGYVNNLPADVMRSMGARVVIAVDVGAVEETNLHNYGDTLSGTYLLLSKFNPWAQPVRVLNMEEIQSRLAFVSCVRQLETVKKAPYCCYLRPPIETFKTLDFGRFEMIMETGERYGEKVLVDLLRENEALRKAMGTEECTRRLARQQSGIDKDRIDRCMSTSFTDLAAALSKVPSFHRRRNSLSALDQIDPLEMEEILEELINNDDSHSDIFIVSEDADGEELHDELVETH</sequence>
<dbReference type="InterPro" id="IPR014710">
    <property type="entry name" value="RmlC-like_jellyroll"/>
</dbReference>
<dbReference type="SUPFAM" id="SSF51206">
    <property type="entry name" value="cAMP-binding domain-like"/>
    <property type="match status" value="3"/>
</dbReference>
<dbReference type="PROSITE" id="PS01237">
    <property type="entry name" value="UPF0028"/>
    <property type="match status" value="1"/>
</dbReference>
<feature type="short sequence motif" description="DGA/G" evidence="9">
    <location>
        <begin position="1041"/>
        <end position="1043"/>
    </location>
</feature>
<comment type="subcellular location">
    <subcellularLocation>
        <location evidence="1">Membrane</location>
    </subcellularLocation>
</comment>
<dbReference type="GO" id="GO:0016020">
    <property type="term" value="C:membrane"/>
    <property type="evidence" value="ECO:0007669"/>
    <property type="project" value="UniProtKB-SubCell"/>
</dbReference>
<dbReference type="Pfam" id="PF01734">
    <property type="entry name" value="Patatin"/>
    <property type="match status" value="1"/>
</dbReference>
<feature type="transmembrane region" description="Helical" evidence="11">
    <location>
        <begin position="12"/>
        <end position="36"/>
    </location>
</feature>
<evidence type="ECO:0000313" key="15">
    <source>
        <dbReference type="Proteomes" id="UP001177023"/>
    </source>
</evidence>
<dbReference type="InterPro" id="IPR056556">
    <property type="entry name" value="NTE1_P-loop_dom"/>
</dbReference>
<evidence type="ECO:0000256" key="11">
    <source>
        <dbReference type="SAM" id="Phobius"/>
    </source>
</evidence>
<dbReference type="PANTHER" id="PTHR14226:SF29">
    <property type="entry name" value="NEUROPATHY TARGET ESTERASE SWS"/>
    <property type="match status" value="1"/>
</dbReference>
<dbReference type="EMBL" id="CATQJA010002662">
    <property type="protein sequence ID" value="CAJ0580584.1"/>
    <property type="molecule type" value="Genomic_DNA"/>
</dbReference>
<dbReference type="Proteomes" id="UP001177023">
    <property type="component" value="Unassembled WGS sequence"/>
</dbReference>
<dbReference type="AlphaFoldDB" id="A0AA36D692"/>
<keyword evidence="6 11" id="KW-1133">Transmembrane helix</keyword>
<feature type="non-terminal residue" evidence="14">
    <location>
        <position position="1272"/>
    </location>
</feature>
<dbReference type="Pfam" id="PF24179">
    <property type="entry name" value="NTE_Ploop"/>
    <property type="match status" value="1"/>
</dbReference>
<accession>A0AA36D692</accession>
<reference evidence="14" key="1">
    <citation type="submission" date="2023-06" db="EMBL/GenBank/DDBJ databases">
        <authorList>
            <person name="Delattre M."/>
        </authorList>
    </citation>
    <scope>NUCLEOTIDE SEQUENCE</scope>
    <source>
        <strain evidence="14">AF72</strain>
    </source>
</reference>
<dbReference type="GO" id="GO:0016042">
    <property type="term" value="P:lipid catabolic process"/>
    <property type="evidence" value="ECO:0007669"/>
    <property type="project" value="UniProtKB-UniRule"/>
</dbReference>
<keyword evidence="8 11" id="KW-0472">Membrane</keyword>
<evidence type="ECO:0000259" key="12">
    <source>
        <dbReference type="PROSITE" id="PS50042"/>
    </source>
</evidence>
<feature type="region of interest" description="Disordered" evidence="10">
    <location>
        <begin position="99"/>
        <end position="129"/>
    </location>
</feature>
<protein>
    <recommendedName>
        <fullName evidence="16">Neuropathy target esterase sws</fullName>
    </recommendedName>
</protein>
<dbReference type="InterPro" id="IPR001423">
    <property type="entry name" value="LysoPLipase_patatin_CS"/>
</dbReference>
<evidence type="ECO:0000256" key="3">
    <source>
        <dbReference type="ARBA" id="ARBA00022692"/>
    </source>
</evidence>
<comment type="caution">
    <text evidence="14">The sequence shown here is derived from an EMBL/GenBank/DDBJ whole genome shotgun (WGS) entry which is preliminary data.</text>
</comment>
<dbReference type="InterPro" id="IPR050301">
    <property type="entry name" value="NTE"/>
</dbReference>
<dbReference type="InterPro" id="IPR002641">
    <property type="entry name" value="PNPLA_dom"/>
</dbReference>